<comment type="caution">
    <text evidence="5">The sequence shown here is derived from an EMBL/GenBank/DDBJ whole genome shotgun (WGS) entry which is preliminary data.</text>
</comment>
<dbReference type="EMBL" id="JAHKKG010000010">
    <property type="protein sequence ID" value="MBU2668139.1"/>
    <property type="molecule type" value="Genomic_DNA"/>
</dbReference>
<gene>
    <name evidence="5" type="ORF">KOI35_31975</name>
</gene>
<keyword evidence="6" id="KW-1185">Reference proteome</keyword>
<evidence type="ECO:0000313" key="6">
    <source>
        <dbReference type="Proteomes" id="UP001519654"/>
    </source>
</evidence>
<evidence type="ECO:0000256" key="2">
    <source>
        <dbReference type="ARBA" id="ARBA00023034"/>
    </source>
</evidence>
<dbReference type="InterPro" id="IPR008628">
    <property type="entry name" value="GPP34-like"/>
</dbReference>
<evidence type="ECO:0000256" key="3">
    <source>
        <dbReference type="ARBA" id="ARBA00023121"/>
    </source>
</evidence>
<sequence length="213" mass="22122">MTEPTLAEDLLLLLFQPDSGTIAGENTLFYVLGGAVLADLALNEQVRTPSGSAKVAAVEGRPPADDILRSAWDYVAGKPRGVQTVLAAVGPPLRGPLLDRLVENGHIRRTSRKALGVFTTTSLSDGGTGRRAGLLGAVRGVLVDGAEPAPRIAALAALLYASGTLPQFDPEIPWTSAVVTRAEELKQGNWSAAAVAEAVTRTITATVVAIPPQ</sequence>
<dbReference type="RefSeq" id="WP_215792383.1">
    <property type="nucleotide sequence ID" value="NZ_JAHKKG010000010.1"/>
</dbReference>
<keyword evidence="2" id="KW-0333">Golgi apparatus</keyword>
<comment type="subcellular location">
    <subcellularLocation>
        <location evidence="1">Golgi apparatus membrane</location>
        <topology evidence="1">Peripheral membrane protein</topology>
        <orientation evidence="1">Cytoplasmic side</orientation>
    </subcellularLocation>
</comment>
<evidence type="ECO:0000313" key="5">
    <source>
        <dbReference type="EMBL" id="MBU2668139.1"/>
    </source>
</evidence>
<keyword evidence="4" id="KW-0472">Membrane</keyword>
<dbReference type="Proteomes" id="UP001519654">
    <property type="component" value="Unassembled WGS sequence"/>
</dbReference>
<proteinExistence type="predicted"/>
<reference evidence="5 6" key="1">
    <citation type="submission" date="2021-06" db="EMBL/GenBank/DDBJ databases">
        <title>Actinoplanes lichenicola sp. nov., and Actinoplanes ovalisporus sp. nov., isolated from lichen in Thailand.</title>
        <authorList>
            <person name="Saeng-In P."/>
            <person name="Kanchanasin P."/>
            <person name="Yuki M."/>
            <person name="Kudo T."/>
            <person name="Ohkuma M."/>
            <person name="Phongsopitanun W."/>
            <person name="Tanasupawat S."/>
        </authorList>
    </citation>
    <scope>NUCLEOTIDE SEQUENCE [LARGE SCALE GENOMIC DNA]</scope>
    <source>
        <strain evidence="5 6">NBRC 110975</strain>
    </source>
</reference>
<keyword evidence="3" id="KW-0446">Lipid-binding</keyword>
<evidence type="ECO:0000256" key="1">
    <source>
        <dbReference type="ARBA" id="ARBA00004255"/>
    </source>
</evidence>
<name>A0ABS5YXG7_9ACTN</name>
<organism evidence="5 6">
    <name type="scientific">Paractinoplanes bogorensis</name>
    <dbReference type="NCBI Taxonomy" id="1610840"/>
    <lineage>
        <taxon>Bacteria</taxon>
        <taxon>Bacillati</taxon>
        <taxon>Actinomycetota</taxon>
        <taxon>Actinomycetes</taxon>
        <taxon>Micromonosporales</taxon>
        <taxon>Micromonosporaceae</taxon>
        <taxon>Paractinoplanes</taxon>
    </lineage>
</organism>
<accession>A0ABS5YXG7</accession>
<dbReference type="Gene3D" id="1.10.3630.10">
    <property type="entry name" value="yeast vps74-n-term truncation variant domain like"/>
    <property type="match status" value="1"/>
</dbReference>
<protein>
    <submittedName>
        <fullName evidence="5">GPP34 family phosphoprotein</fullName>
    </submittedName>
</protein>
<dbReference type="Pfam" id="PF05719">
    <property type="entry name" value="GPP34"/>
    <property type="match status" value="1"/>
</dbReference>
<evidence type="ECO:0000256" key="4">
    <source>
        <dbReference type="ARBA" id="ARBA00023136"/>
    </source>
</evidence>
<dbReference type="InterPro" id="IPR038261">
    <property type="entry name" value="GPP34-like_sf"/>
</dbReference>